<feature type="compositionally biased region" description="Low complexity" evidence="1">
    <location>
        <begin position="37"/>
        <end position="51"/>
    </location>
</feature>
<dbReference type="PATRIC" id="fig|1227453.3.peg.1113"/>
<protein>
    <submittedName>
        <fullName evidence="2">Uncharacterized protein</fullName>
    </submittedName>
</protein>
<gene>
    <name evidence="2" type="ORF">C444_05536</name>
</gene>
<feature type="region of interest" description="Disordered" evidence="1">
    <location>
        <begin position="25"/>
        <end position="182"/>
    </location>
</feature>
<keyword evidence="3" id="KW-1185">Reference proteome</keyword>
<evidence type="ECO:0000313" key="3">
    <source>
        <dbReference type="Proteomes" id="UP000011524"/>
    </source>
</evidence>
<sequence>MKLTTIAGGLLAVLVITGSAAALPGAAGAQADDHADNAQAGNAAEQAANETADADKNTSAGAAEAADRRGPPADAGEAGDQRGPPSDLPEQVPDFVSEIHTLIGQKQAGELTGDLGDQISDLTPGDDSDAAENETESASESVDADDADEESTDETDADEEATDETDSDDEQSTDDGSDDSDA</sequence>
<accession>M0LHU5</accession>
<dbReference type="Proteomes" id="UP000011524">
    <property type="component" value="Unassembled WGS sequence"/>
</dbReference>
<dbReference type="EMBL" id="AOLY01000009">
    <property type="protein sequence ID" value="EMA32658.1"/>
    <property type="molecule type" value="Genomic_DNA"/>
</dbReference>
<dbReference type="OrthoDB" id="188277at2157"/>
<dbReference type="AlphaFoldDB" id="M0LHU5"/>
<dbReference type="eggNOG" id="arCOG09076">
    <property type="taxonomic scope" value="Archaea"/>
</dbReference>
<organism evidence="2 3">
    <name type="scientific">Haloarcula japonica (strain ATCC 49778 / DSM 6131 / JCM 7785 / NBRC 101032 / NCIMB 13157 / TR-1)</name>
    <dbReference type="NCBI Taxonomy" id="1227453"/>
    <lineage>
        <taxon>Archaea</taxon>
        <taxon>Methanobacteriati</taxon>
        <taxon>Methanobacteriota</taxon>
        <taxon>Stenosarchaea group</taxon>
        <taxon>Halobacteria</taxon>
        <taxon>Halobacteriales</taxon>
        <taxon>Haloarculaceae</taxon>
        <taxon>Haloarcula</taxon>
    </lineage>
</organism>
<reference evidence="2 3" key="1">
    <citation type="journal article" date="2014" name="PLoS Genet.">
        <title>Phylogenetically driven sequencing of extremely halophilic archaea reveals strategies for static and dynamic osmo-response.</title>
        <authorList>
            <person name="Becker E.A."/>
            <person name="Seitzer P.M."/>
            <person name="Tritt A."/>
            <person name="Larsen D."/>
            <person name="Krusor M."/>
            <person name="Yao A.I."/>
            <person name="Wu D."/>
            <person name="Madern D."/>
            <person name="Eisen J.A."/>
            <person name="Darling A.E."/>
            <person name="Facciotti M.T."/>
        </authorList>
    </citation>
    <scope>NUCLEOTIDE SEQUENCE [LARGE SCALE GENOMIC DNA]</scope>
    <source>
        <strain evidence="3">ATCC 49778 / DSM 6131 / JCM 7785 / NBRC 101032 / NCIMB 13157 / TR-1</strain>
    </source>
</reference>
<comment type="caution">
    <text evidence="2">The sequence shown here is derived from an EMBL/GenBank/DDBJ whole genome shotgun (WGS) entry which is preliminary data.</text>
</comment>
<dbReference type="RefSeq" id="WP_004591481.1">
    <property type="nucleotide sequence ID" value="NZ_AOLY01000009.1"/>
</dbReference>
<feature type="compositionally biased region" description="Acidic residues" evidence="1">
    <location>
        <begin position="124"/>
        <end position="182"/>
    </location>
</feature>
<name>M0LHU5_HALJT</name>
<evidence type="ECO:0000313" key="2">
    <source>
        <dbReference type="EMBL" id="EMA32658.1"/>
    </source>
</evidence>
<proteinExistence type="predicted"/>
<evidence type="ECO:0000256" key="1">
    <source>
        <dbReference type="SAM" id="MobiDB-lite"/>
    </source>
</evidence>